<dbReference type="PRINTS" id="PR00081">
    <property type="entry name" value="GDHRDH"/>
</dbReference>
<organism evidence="3 4">
    <name type="scientific">Plectus sambesii</name>
    <dbReference type="NCBI Taxonomy" id="2011161"/>
    <lineage>
        <taxon>Eukaryota</taxon>
        <taxon>Metazoa</taxon>
        <taxon>Ecdysozoa</taxon>
        <taxon>Nematoda</taxon>
        <taxon>Chromadorea</taxon>
        <taxon>Plectida</taxon>
        <taxon>Plectina</taxon>
        <taxon>Plectoidea</taxon>
        <taxon>Plectidae</taxon>
        <taxon>Plectus</taxon>
    </lineage>
</organism>
<evidence type="ECO:0000256" key="2">
    <source>
        <dbReference type="ARBA" id="ARBA00023002"/>
    </source>
</evidence>
<keyword evidence="2" id="KW-0560">Oxidoreductase</keyword>
<evidence type="ECO:0000313" key="3">
    <source>
        <dbReference type="Proteomes" id="UP000887566"/>
    </source>
</evidence>
<dbReference type="Gene3D" id="3.40.50.720">
    <property type="entry name" value="NAD(P)-binding Rossmann-like Domain"/>
    <property type="match status" value="1"/>
</dbReference>
<dbReference type="PROSITE" id="PS00061">
    <property type="entry name" value="ADH_SHORT"/>
    <property type="match status" value="1"/>
</dbReference>
<keyword evidence="3" id="KW-1185">Reference proteome</keyword>
<sequence length="255" mass="26693">MAQRLSGKVAIVTASTKGIGYAIAKKLGLDGAKVVVSSRKGSNVTEAVDGLKASGVVAEGTVCHVGLAEDRQKLIDFALKKHGKIDILVSNAAVNPHYGDILEVSDKQWDKLFDTNVRAAFLLSKAVVPHMESAGGGNIVFVSSITGYTPFVGIGAYGVTKTALLGLTKALAQSLAHRNIRVNGIAPGIIRTDFSKAMWDKPTADAEQAIRSMIPLGRLGEPDDCAGLVSFLVSDDAKYITGETVMVTGGISARL</sequence>
<dbReference type="NCBIfam" id="NF005559">
    <property type="entry name" value="PRK07231.1"/>
    <property type="match status" value="1"/>
</dbReference>
<proteinExistence type="inferred from homology"/>
<protein>
    <submittedName>
        <fullName evidence="4">Dehydrogenase/reductase SDR family member 4</fullName>
    </submittedName>
</protein>
<reference evidence="4" key="1">
    <citation type="submission" date="2022-11" db="UniProtKB">
        <authorList>
            <consortium name="WormBaseParasite"/>
        </authorList>
    </citation>
    <scope>IDENTIFICATION</scope>
</reference>
<dbReference type="PRINTS" id="PR00080">
    <property type="entry name" value="SDRFAMILY"/>
</dbReference>
<dbReference type="FunFam" id="3.40.50.720:FF:000084">
    <property type="entry name" value="Short-chain dehydrogenase reductase"/>
    <property type="match status" value="1"/>
</dbReference>
<dbReference type="InterPro" id="IPR020904">
    <property type="entry name" value="Sc_DH/Rdtase_CS"/>
</dbReference>
<dbReference type="GO" id="GO:0004090">
    <property type="term" value="F:carbonyl reductase (NADPH) activity"/>
    <property type="evidence" value="ECO:0007669"/>
    <property type="project" value="TreeGrafter"/>
</dbReference>
<dbReference type="PANTHER" id="PTHR43943:SF2">
    <property type="entry name" value="DEHYDROGENASE_REDUCTASE 4"/>
    <property type="match status" value="1"/>
</dbReference>
<evidence type="ECO:0000313" key="4">
    <source>
        <dbReference type="WBParaSite" id="PSAMB.scaffold3251size19074.g20838.t1"/>
    </source>
</evidence>
<dbReference type="PANTHER" id="PTHR43943">
    <property type="entry name" value="DEHYDROGENASE/REDUCTASE (SDR FAMILY) MEMBER 4"/>
    <property type="match status" value="1"/>
</dbReference>
<dbReference type="AlphaFoldDB" id="A0A914W4X7"/>
<dbReference type="Proteomes" id="UP000887566">
    <property type="component" value="Unplaced"/>
</dbReference>
<dbReference type="InterPro" id="IPR002347">
    <property type="entry name" value="SDR_fam"/>
</dbReference>
<accession>A0A914W4X7</accession>
<evidence type="ECO:0000256" key="1">
    <source>
        <dbReference type="ARBA" id="ARBA00006484"/>
    </source>
</evidence>
<dbReference type="Pfam" id="PF13561">
    <property type="entry name" value="adh_short_C2"/>
    <property type="match status" value="1"/>
</dbReference>
<dbReference type="InterPro" id="IPR036291">
    <property type="entry name" value="NAD(P)-bd_dom_sf"/>
</dbReference>
<dbReference type="WBParaSite" id="PSAMB.scaffold3251size19074.g20838.t1">
    <property type="protein sequence ID" value="PSAMB.scaffold3251size19074.g20838.t1"/>
    <property type="gene ID" value="PSAMB.scaffold3251size19074.g20838"/>
</dbReference>
<dbReference type="SUPFAM" id="SSF51735">
    <property type="entry name" value="NAD(P)-binding Rossmann-fold domains"/>
    <property type="match status" value="1"/>
</dbReference>
<comment type="similarity">
    <text evidence="1">Belongs to the short-chain dehydrogenases/reductases (SDR) family.</text>
</comment>
<name>A0A914W4X7_9BILA</name>